<evidence type="ECO:0000256" key="1">
    <source>
        <dbReference type="SAM" id="Coils"/>
    </source>
</evidence>
<keyword evidence="4" id="KW-1185">Reference proteome</keyword>
<accession>A0A0C9YTF1</accession>
<keyword evidence="1" id="KW-0175">Coiled coil</keyword>
<feature type="region of interest" description="Disordered" evidence="2">
    <location>
        <begin position="1"/>
        <end position="38"/>
    </location>
</feature>
<gene>
    <name evidence="3" type="ORF">PISMIDRAFT_17904</name>
</gene>
<sequence>MPVIRSSTQTPRHSPRKHRSALQPAPAPLTPPVANTDRPHEDLLQKVTQVLEFFEREVARAQEEKQAAVDARVAAEKAEADAKVAEEVIQRKPVEVDAAKHMICAVNAILGAPAGQIDSGPFLQDDDIWADVFYEADDH</sequence>
<dbReference type="AlphaFoldDB" id="A0A0C9YTF1"/>
<reference evidence="3 4" key="1">
    <citation type="submission" date="2014-04" db="EMBL/GenBank/DDBJ databases">
        <authorList>
            <consortium name="DOE Joint Genome Institute"/>
            <person name="Kuo A."/>
            <person name="Kohler A."/>
            <person name="Costa M.D."/>
            <person name="Nagy L.G."/>
            <person name="Floudas D."/>
            <person name="Copeland A."/>
            <person name="Barry K.W."/>
            <person name="Cichocki N."/>
            <person name="Veneault-Fourrey C."/>
            <person name="LaButti K."/>
            <person name="Lindquist E.A."/>
            <person name="Lipzen A."/>
            <person name="Lundell T."/>
            <person name="Morin E."/>
            <person name="Murat C."/>
            <person name="Sun H."/>
            <person name="Tunlid A."/>
            <person name="Henrissat B."/>
            <person name="Grigoriev I.V."/>
            <person name="Hibbett D.S."/>
            <person name="Martin F."/>
            <person name="Nordberg H.P."/>
            <person name="Cantor M.N."/>
            <person name="Hua S.X."/>
        </authorList>
    </citation>
    <scope>NUCLEOTIDE SEQUENCE [LARGE SCALE GENOMIC DNA]</scope>
    <source>
        <strain evidence="3 4">441</strain>
    </source>
</reference>
<evidence type="ECO:0000256" key="2">
    <source>
        <dbReference type="SAM" id="MobiDB-lite"/>
    </source>
</evidence>
<evidence type="ECO:0000313" key="4">
    <source>
        <dbReference type="Proteomes" id="UP000054018"/>
    </source>
</evidence>
<dbReference type="HOGENOM" id="CLU_1845883_0_0_1"/>
<organism evidence="3 4">
    <name type="scientific">Pisolithus microcarpus 441</name>
    <dbReference type="NCBI Taxonomy" id="765257"/>
    <lineage>
        <taxon>Eukaryota</taxon>
        <taxon>Fungi</taxon>
        <taxon>Dikarya</taxon>
        <taxon>Basidiomycota</taxon>
        <taxon>Agaricomycotina</taxon>
        <taxon>Agaricomycetes</taxon>
        <taxon>Agaricomycetidae</taxon>
        <taxon>Boletales</taxon>
        <taxon>Sclerodermatineae</taxon>
        <taxon>Pisolithaceae</taxon>
        <taxon>Pisolithus</taxon>
    </lineage>
</organism>
<dbReference type="EMBL" id="KN833988">
    <property type="protein sequence ID" value="KIK13547.1"/>
    <property type="molecule type" value="Genomic_DNA"/>
</dbReference>
<evidence type="ECO:0000313" key="3">
    <source>
        <dbReference type="EMBL" id="KIK13547.1"/>
    </source>
</evidence>
<protein>
    <submittedName>
        <fullName evidence="3">Uncharacterized protein</fullName>
    </submittedName>
</protein>
<dbReference type="Proteomes" id="UP000054018">
    <property type="component" value="Unassembled WGS sequence"/>
</dbReference>
<reference evidence="4" key="2">
    <citation type="submission" date="2015-01" db="EMBL/GenBank/DDBJ databases">
        <title>Evolutionary Origins and Diversification of the Mycorrhizal Mutualists.</title>
        <authorList>
            <consortium name="DOE Joint Genome Institute"/>
            <consortium name="Mycorrhizal Genomics Consortium"/>
            <person name="Kohler A."/>
            <person name="Kuo A."/>
            <person name="Nagy L.G."/>
            <person name="Floudas D."/>
            <person name="Copeland A."/>
            <person name="Barry K.W."/>
            <person name="Cichocki N."/>
            <person name="Veneault-Fourrey C."/>
            <person name="LaButti K."/>
            <person name="Lindquist E.A."/>
            <person name="Lipzen A."/>
            <person name="Lundell T."/>
            <person name="Morin E."/>
            <person name="Murat C."/>
            <person name="Riley R."/>
            <person name="Ohm R."/>
            <person name="Sun H."/>
            <person name="Tunlid A."/>
            <person name="Henrissat B."/>
            <person name="Grigoriev I.V."/>
            <person name="Hibbett D.S."/>
            <person name="Martin F."/>
        </authorList>
    </citation>
    <scope>NUCLEOTIDE SEQUENCE [LARGE SCALE GENOMIC DNA]</scope>
    <source>
        <strain evidence="4">441</strain>
    </source>
</reference>
<feature type="compositionally biased region" description="Polar residues" evidence="2">
    <location>
        <begin position="1"/>
        <end position="12"/>
    </location>
</feature>
<proteinExistence type="predicted"/>
<feature type="coiled-coil region" evidence="1">
    <location>
        <begin position="44"/>
        <end position="81"/>
    </location>
</feature>
<name>A0A0C9YTF1_9AGAM</name>